<evidence type="ECO:0000256" key="1">
    <source>
        <dbReference type="ARBA" id="ARBA00004141"/>
    </source>
</evidence>
<reference evidence="12 15" key="1">
    <citation type="submission" date="2015-11" db="EMBL/GenBank/DDBJ databases">
        <authorList>
            <person name="Varghese N."/>
        </authorList>
    </citation>
    <scope>NUCLEOTIDE SEQUENCE [LARGE SCALE GENOMIC DNA]</scope>
    <source>
        <strain evidence="12 15">JGI-8</strain>
    </source>
</reference>
<dbReference type="PANTHER" id="PTHR22777:SF17">
    <property type="entry name" value="UPF0053 PROTEIN SLL0260"/>
    <property type="match status" value="1"/>
</dbReference>
<accession>A0A0S4MXN1</accession>
<keyword evidence="2 8" id="KW-0812">Transmembrane</keyword>
<evidence type="ECO:0000313" key="14">
    <source>
        <dbReference type="Proteomes" id="UP000182011"/>
    </source>
</evidence>
<evidence type="ECO:0000256" key="9">
    <source>
        <dbReference type="SAM" id="Phobius"/>
    </source>
</evidence>
<feature type="transmembrane region" description="Helical" evidence="9">
    <location>
        <begin position="130"/>
        <end position="155"/>
    </location>
</feature>
<feature type="transmembrane region" description="Helical" evidence="9">
    <location>
        <begin position="62"/>
        <end position="86"/>
    </location>
</feature>
<dbReference type="FunFam" id="3.10.580.10:FF:000002">
    <property type="entry name" value="Magnesium/cobalt efflux protein CorC"/>
    <property type="match status" value="1"/>
</dbReference>
<accession>A0A0P1LTK0</accession>
<accession>A0A0P1LS88</accession>
<dbReference type="InterPro" id="IPR005170">
    <property type="entry name" value="Transptr-assoc_dom"/>
</dbReference>
<dbReference type="InterPro" id="IPR000644">
    <property type="entry name" value="CBS_dom"/>
</dbReference>
<dbReference type="InterPro" id="IPR036318">
    <property type="entry name" value="FAD-bd_PCMH-like_sf"/>
</dbReference>
<dbReference type="Proteomes" id="UP000182011">
    <property type="component" value="Unassembled WGS sequence"/>
</dbReference>
<accession>A0A0P1MGC6</accession>
<proteinExistence type="predicted"/>
<protein>
    <submittedName>
        <fullName evidence="13">Gliding motility-associated protein GldE</fullName>
    </submittedName>
</protein>
<dbReference type="Gene3D" id="3.30.465.10">
    <property type="match status" value="1"/>
</dbReference>
<dbReference type="Pfam" id="PF01595">
    <property type="entry name" value="CNNM"/>
    <property type="match status" value="1"/>
</dbReference>
<dbReference type="CDD" id="cd04590">
    <property type="entry name" value="CBS_pair_CorC_HlyC_assoc"/>
    <property type="match status" value="1"/>
</dbReference>
<accession>A0A0P1MRW5</accession>
<dbReference type="AlphaFoldDB" id="A0A0P1LFQ9"/>
<feature type="domain" description="CBS" evidence="10">
    <location>
        <begin position="278"/>
        <end position="335"/>
    </location>
</feature>
<feature type="domain" description="CNNM transmembrane" evidence="11">
    <location>
        <begin position="2"/>
        <end position="192"/>
    </location>
</feature>
<feature type="transmembrane region" description="Helical" evidence="9">
    <location>
        <begin position="98"/>
        <end position="118"/>
    </location>
</feature>
<evidence type="ECO:0000256" key="3">
    <source>
        <dbReference type="ARBA" id="ARBA00022737"/>
    </source>
</evidence>
<comment type="subcellular location">
    <subcellularLocation>
        <location evidence="1">Membrane</location>
        <topology evidence="1">Multi-pass membrane protein</topology>
    </subcellularLocation>
</comment>
<dbReference type="InterPro" id="IPR046342">
    <property type="entry name" value="CBS_dom_sf"/>
</dbReference>
<dbReference type="EMBL" id="CZVI01000002">
    <property type="protein sequence ID" value="CUS78871.1"/>
    <property type="molecule type" value="Genomic_DNA"/>
</dbReference>
<evidence type="ECO:0000256" key="7">
    <source>
        <dbReference type="PROSITE-ProRule" id="PRU00703"/>
    </source>
</evidence>
<accession>A0A0P1LUP5</accession>
<evidence type="ECO:0000256" key="4">
    <source>
        <dbReference type="ARBA" id="ARBA00022989"/>
    </source>
</evidence>
<feature type="domain" description="CBS" evidence="10">
    <location>
        <begin position="211"/>
        <end position="272"/>
    </location>
</feature>
<evidence type="ECO:0000256" key="8">
    <source>
        <dbReference type="PROSITE-ProRule" id="PRU01193"/>
    </source>
</evidence>
<dbReference type="SUPFAM" id="SSF54631">
    <property type="entry name" value="CBS-domain pair"/>
    <property type="match status" value="1"/>
</dbReference>
<dbReference type="PANTHER" id="PTHR22777">
    <property type="entry name" value="HEMOLYSIN-RELATED"/>
    <property type="match status" value="1"/>
</dbReference>
<evidence type="ECO:0000259" key="10">
    <source>
        <dbReference type="PROSITE" id="PS51371"/>
    </source>
</evidence>
<dbReference type="InterPro" id="IPR016169">
    <property type="entry name" value="FAD-bd_PCMH_sub2"/>
</dbReference>
<evidence type="ECO:0000313" key="13">
    <source>
        <dbReference type="EMBL" id="CUU03706.1"/>
    </source>
</evidence>
<dbReference type="GO" id="GO:0050660">
    <property type="term" value="F:flavin adenine dinucleotide binding"/>
    <property type="evidence" value="ECO:0007669"/>
    <property type="project" value="InterPro"/>
</dbReference>
<accession>A0A0P1MJD0</accession>
<accession>A0A0P1M4I0</accession>
<dbReference type="SMART" id="SM01091">
    <property type="entry name" value="CorC_HlyC"/>
    <property type="match status" value="1"/>
</dbReference>
<evidence type="ECO:0000256" key="5">
    <source>
        <dbReference type="ARBA" id="ARBA00023122"/>
    </source>
</evidence>
<accession>A0A0P1MUH3</accession>
<dbReference type="InterPro" id="IPR044751">
    <property type="entry name" value="Ion_transp-like_CBS"/>
</dbReference>
<dbReference type="STRING" id="1633631.GCA_001442925_00819"/>
<accession>A0A0P1P6P1</accession>
<accession>A0A0P1LFQ9</accession>
<dbReference type="PROSITE" id="PS51371">
    <property type="entry name" value="CBS"/>
    <property type="match status" value="2"/>
</dbReference>
<sequence length="427" mass="48636">MMSYDTIITLLLIFTLLMLSGLVSASEVSFFSLPAGAKEKFSKSRIKAHKLVAKLYEHPQKLLITILISNNFINVGIALLSTLFALRLSEALNTNPEYAVSISIIIVTALVILFGEIFPKLLSSRNPEKVAVIVSPLINLFSIIFYPLVELFLIITNAFKRKIPVAKPNLLIEEIKPLIELGGKYGVIKKEEEEIIKNLLQFPTKTVKDVMTSRVDMVAIEINTELSQIIKTIKKTGFSRLPVYQEQIDNIVGILYAKDIIRFLRNRSARKKFDIKKFLKEPIFVPETMRLETLLQEFKQRKMHIAIVVDEFGGTAGLVTLQDIITEIFGEIEKEKEKTFEKIKDNEFLLDAGLSIEEVNELLGINLKTTKSDYDTIGGFILDVTGKIPREKDVINYENLKFTIEKVENRRIKKIRVEKLKETEDNV</sequence>
<dbReference type="Gene3D" id="3.10.580.10">
    <property type="entry name" value="CBS-domain"/>
    <property type="match status" value="1"/>
</dbReference>
<evidence type="ECO:0000256" key="6">
    <source>
        <dbReference type="ARBA" id="ARBA00023136"/>
    </source>
</evidence>
<keyword evidence="6 8" id="KW-0472">Membrane</keyword>
<keyword evidence="15" id="KW-1185">Reference proteome</keyword>
<dbReference type="OrthoDB" id="9798188at2"/>
<reference evidence="13 14" key="2">
    <citation type="submission" date="2015-11" db="EMBL/GenBank/DDBJ databases">
        <authorList>
            <person name="Zhang Y."/>
            <person name="Guo Z."/>
        </authorList>
    </citation>
    <scope>NUCLEOTIDE SEQUENCE [LARGE SCALE GENOMIC DNA]</scope>
    <source>
        <strain evidence="13">JGI-4</strain>
    </source>
</reference>
<dbReference type="SUPFAM" id="SSF56176">
    <property type="entry name" value="FAD-binding/transporter-associated domain-like"/>
    <property type="match status" value="1"/>
</dbReference>
<name>A0A0P1LFQ9_9BACT</name>
<evidence type="ECO:0000259" key="11">
    <source>
        <dbReference type="PROSITE" id="PS51846"/>
    </source>
</evidence>
<keyword evidence="3" id="KW-0677">Repeat</keyword>
<keyword evidence="5 7" id="KW-0129">CBS domain</keyword>
<evidence type="ECO:0000313" key="12">
    <source>
        <dbReference type="EMBL" id="CUS78871.1"/>
    </source>
</evidence>
<organism evidence="13 14">
    <name type="scientific">Candidatus Kryptonium thompsonii</name>
    <dbReference type="NCBI Taxonomy" id="1633631"/>
    <lineage>
        <taxon>Bacteria</taxon>
        <taxon>Pseudomonadati</taxon>
        <taxon>Candidatus Kryptoniota</taxon>
        <taxon>Candidatus Kryptonium</taxon>
    </lineage>
</organism>
<dbReference type="InterPro" id="IPR002550">
    <property type="entry name" value="CNNM"/>
</dbReference>
<dbReference type="GO" id="GO:0005886">
    <property type="term" value="C:plasma membrane"/>
    <property type="evidence" value="ECO:0007669"/>
    <property type="project" value="TreeGrafter"/>
</dbReference>
<gene>
    <name evidence="13" type="ORF">JGI4_00820</name>
    <name evidence="12" type="ORF">JGI8_00255</name>
</gene>
<dbReference type="RefSeq" id="WP_082349126.1">
    <property type="nucleotide sequence ID" value="NZ_CZVS01000016.1"/>
</dbReference>
<dbReference type="SMART" id="SM00116">
    <property type="entry name" value="CBS"/>
    <property type="match status" value="2"/>
</dbReference>
<dbReference type="Pfam" id="PF00571">
    <property type="entry name" value="CBS"/>
    <property type="match status" value="2"/>
</dbReference>
<keyword evidence="4 8" id="KW-1133">Transmembrane helix</keyword>
<dbReference type="Pfam" id="PF03471">
    <property type="entry name" value="CorC_HlyC"/>
    <property type="match status" value="1"/>
</dbReference>
<accession>A0A0P1LIJ6</accession>
<dbReference type="PROSITE" id="PS51846">
    <property type="entry name" value="CNNM"/>
    <property type="match status" value="1"/>
</dbReference>
<dbReference type="Proteomes" id="UP000182200">
    <property type="component" value="Unassembled WGS sequence"/>
</dbReference>
<evidence type="ECO:0000313" key="15">
    <source>
        <dbReference type="Proteomes" id="UP000182200"/>
    </source>
</evidence>
<dbReference type="EMBL" id="FAOP01000004">
    <property type="protein sequence ID" value="CUU03706.1"/>
    <property type="molecule type" value="Genomic_DNA"/>
</dbReference>
<evidence type="ECO:0000256" key="2">
    <source>
        <dbReference type="ARBA" id="ARBA00022692"/>
    </source>
</evidence>